<protein>
    <submittedName>
        <fullName evidence="2">Uncharacterized protein</fullName>
    </submittedName>
</protein>
<dbReference type="AlphaFoldDB" id="A0A426YAV3"/>
<gene>
    <name evidence="2" type="ORF">B296_00049932</name>
</gene>
<accession>A0A426YAV3</accession>
<proteinExistence type="predicted"/>
<feature type="compositionally biased region" description="Polar residues" evidence="1">
    <location>
        <begin position="1"/>
        <end position="11"/>
    </location>
</feature>
<evidence type="ECO:0000313" key="2">
    <source>
        <dbReference type="EMBL" id="RRT48883.1"/>
    </source>
</evidence>
<dbReference type="Proteomes" id="UP000287651">
    <property type="component" value="Unassembled WGS sequence"/>
</dbReference>
<dbReference type="EMBL" id="AMZH03013670">
    <property type="protein sequence ID" value="RRT48883.1"/>
    <property type="molecule type" value="Genomic_DNA"/>
</dbReference>
<organism evidence="2 3">
    <name type="scientific">Ensete ventricosum</name>
    <name type="common">Abyssinian banana</name>
    <name type="synonym">Musa ensete</name>
    <dbReference type="NCBI Taxonomy" id="4639"/>
    <lineage>
        <taxon>Eukaryota</taxon>
        <taxon>Viridiplantae</taxon>
        <taxon>Streptophyta</taxon>
        <taxon>Embryophyta</taxon>
        <taxon>Tracheophyta</taxon>
        <taxon>Spermatophyta</taxon>
        <taxon>Magnoliopsida</taxon>
        <taxon>Liliopsida</taxon>
        <taxon>Zingiberales</taxon>
        <taxon>Musaceae</taxon>
        <taxon>Ensete</taxon>
    </lineage>
</organism>
<reference evidence="2 3" key="1">
    <citation type="journal article" date="2014" name="Agronomy (Basel)">
        <title>A Draft Genome Sequence for Ensete ventricosum, the Drought-Tolerant Tree Against Hunger.</title>
        <authorList>
            <person name="Harrison J."/>
            <person name="Moore K.A."/>
            <person name="Paszkiewicz K."/>
            <person name="Jones T."/>
            <person name="Grant M."/>
            <person name="Ambacheew D."/>
            <person name="Muzemil S."/>
            <person name="Studholme D.J."/>
        </authorList>
    </citation>
    <scope>NUCLEOTIDE SEQUENCE [LARGE SCALE GENOMIC DNA]</scope>
</reference>
<evidence type="ECO:0000256" key="1">
    <source>
        <dbReference type="SAM" id="MobiDB-lite"/>
    </source>
</evidence>
<evidence type="ECO:0000313" key="3">
    <source>
        <dbReference type="Proteomes" id="UP000287651"/>
    </source>
</evidence>
<comment type="caution">
    <text evidence="2">The sequence shown here is derived from an EMBL/GenBank/DDBJ whole genome shotgun (WGS) entry which is preliminary data.</text>
</comment>
<name>A0A426YAV3_ENSVE</name>
<feature type="region of interest" description="Disordered" evidence="1">
    <location>
        <begin position="103"/>
        <end position="125"/>
    </location>
</feature>
<sequence length="125" mass="13558">MSNTQADSQIPCSDKNFAKKQRSQSKNGPERETRRGITSADPVADAGEPLGVGGGLGVDEEARLLAAVAEGAEGVVAVAAATALPVAFLPLPHRRPLLRRRQLRARARRRRRKRWGRLGLRKPCS</sequence>
<feature type="region of interest" description="Disordered" evidence="1">
    <location>
        <begin position="1"/>
        <end position="54"/>
    </location>
</feature>